<dbReference type="EMBL" id="JAWDJO010000067">
    <property type="protein sequence ID" value="KAL1895803.1"/>
    <property type="molecule type" value="Genomic_DNA"/>
</dbReference>
<evidence type="ECO:0000256" key="1">
    <source>
        <dbReference type="ARBA" id="ARBA00004123"/>
    </source>
</evidence>
<feature type="compositionally biased region" description="Polar residues" evidence="8">
    <location>
        <begin position="20"/>
        <end position="37"/>
    </location>
</feature>
<feature type="region of interest" description="Disordered" evidence="8">
    <location>
        <begin position="263"/>
        <end position="343"/>
    </location>
</feature>
<comment type="similarity">
    <text evidence="2">Belongs to the SCC4/mau-2 family.</text>
</comment>
<keyword evidence="3" id="KW-0132">Cell division</keyword>
<comment type="subcellular location">
    <subcellularLocation>
        <location evidence="1">Nucleus</location>
    </subcellularLocation>
</comment>
<sequence>MSYPGPQPPGQAFPGHDQQPGLTSPITQPYDQQQIYGSPQYHQQPSQFQQPMYAPRPSLQNPNAMPNQFNSMYMEMEQPLQYQYGQGQNFPQRFPQPQAAPAVPQSIPQAPAFDNRSYSQQPQVSPINPNHNSMNMSMNMGMNMDMGMGVGMKVFPSQQHQSRPTAQLYQNTQPFQNSIPVSRPMPPQFSSPSPRTQSHQSPISQPRSKQVSQANYNQMDFQFVNPSETLNQSHVNYNSFSVPLMPASHSHEPQIPIPSSQQLAWNQEPEKSRASVSIPPPPPPLNTQPKTPVPMYMQTPPQPPNHQTSQPIRTKLSNPGASVTAPRTPSVTSPTLSIRSSISKRSPSVSIRSRITNPISLYSCVAEECIAAAHSSIHTLVTASSDAPIRDFQKLIATGLTCLEATLQSGHLMPRQEARIRIRYAQILYEDTDNLMEAEMTLTKGLIVCDRHRFIDLKNIMQYLLLKILFHRSPKAAMVAADKNISDATATRHHQWAYVFRLLKASFYMQLGNPADVGAIENLRHLGTMAQEKSDFILCAFAYLLEALALLKTTKQENMHRIQECLAMATKNQLNQQQQLLQLDILILMVDLACSMRHKKTEIVASKLKALQDRMDEMQNSGGWHGSASLLFIPIKRQGSLAHISEDTASVISPGQANEESDYIAFSFVTRVELMVLIMTFSGVAVSLQSATAPPKSLEFWKEAMETLDRWESDGVTQTQPTPTMQEALRRANWRAHIRCYLLVVSGLFAATHSRWSPVKESIKRLDILISPNDDSVVGLLALYLKGIYLQGTGDLEEALKVFSDPKYELDMVGGMRSTKLDIAVLATLNRIWILQHPGQPQSEDATNLLDSLAPICTDHPDPEIRTVYNLVVATITTDPPQSLSQIKTSMHASIGGSKMTHNKHCLAIALNVMRSKLFEHVMGEQALKSAKAAAAQAKRGGNLLWVSVAEGMLAQSHEVMGQQKEAAAARKLAANHASRALGN</sequence>
<feature type="compositionally biased region" description="Low complexity" evidence="8">
    <location>
        <begin position="39"/>
        <end position="51"/>
    </location>
</feature>
<evidence type="ECO:0008006" key="11">
    <source>
        <dbReference type="Google" id="ProtNLM"/>
    </source>
</evidence>
<keyword evidence="5" id="KW-0159">Chromosome partition</keyword>
<evidence type="ECO:0000256" key="6">
    <source>
        <dbReference type="ARBA" id="ARBA00023242"/>
    </source>
</evidence>
<comment type="caution">
    <text evidence="9">The sequence shown here is derived from an EMBL/GenBank/DDBJ whole genome shotgun (WGS) entry which is preliminary data.</text>
</comment>
<proteinExistence type="inferred from homology"/>
<dbReference type="Pfam" id="PF10345">
    <property type="entry name" value="Cohesin_load"/>
    <property type="match status" value="1"/>
</dbReference>
<organism evidence="9 10">
    <name type="scientific">Ceratocystis pirilliformis</name>
    <dbReference type="NCBI Taxonomy" id="259994"/>
    <lineage>
        <taxon>Eukaryota</taxon>
        <taxon>Fungi</taxon>
        <taxon>Dikarya</taxon>
        <taxon>Ascomycota</taxon>
        <taxon>Pezizomycotina</taxon>
        <taxon>Sordariomycetes</taxon>
        <taxon>Hypocreomycetidae</taxon>
        <taxon>Microascales</taxon>
        <taxon>Ceratocystidaceae</taxon>
        <taxon>Ceratocystis</taxon>
    </lineage>
</organism>
<accession>A0ABR3Z5G8</accession>
<feature type="compositionally biased region" description="Polar residues" evidence="8">
    <location>
        <begin position="305"/>
        <end position="336"/>
    </location>
</feature>
<feature type="compositionally biased region" description="Polar residues" evidence="8">
    <location>
        <begin position="58"/>
        <end position="67"/>
    </location>
</feature>
<evidence type="ECO:0000256" key="4">
    <source>
        <dbReference type="ARBA" id="ARBA00022776"/>
    </source>
</evidence>
<keyword evidence="6" id="KW-0539">Nucleus</keyword>
<evidence type="ECO:0000256" key="2">
    <source>
        <dbReference type="ARBA" id="ARBA00008585"/>
    </source>
</evidence>
<feature type="compositionally biased region" description="Polar residues" evidence="8">
    <location>
        <begin position="190"/>
        <end position="212"/>
    </location>
</feature>
<evidence type="ECO:0000256" key="8">
    <source>
        <dbReference type="SAM" id="MobiDB-lite"/>
    </source>
</evidence>
<evidence type="ECO:0000313" key="10">
    <source>
        <dbReference type="Proteomes" id="UP001583280"/>
    </source>
</evidence>
<keyword evidence="7" id="KW-0131">Cell cycle</keyword>
<reference evidence="9 10" key="1">
    <citation type="journal article" date="2024" name="IMA Fungus">
        <title>IMA Genome - F19 : A genome assembly and annotation guide to empower mycologists, including annotated draft genome sequences of Ceratocystis pirilliformis, Diaporthe australafricana, Fusarium ophioides, Paecilomyces lecythidis, and Sporothrix stenoceras.</title>
        <authorList>
            <person name="Aylward J."/>
            <person name="Wilson A.M."/>
            <person name="Visagie C.M."/>
            <person name="Spraker J."/>
            <person name="Barnes I."/>
            <person name="Buitendag C."/>
            <person name="Ceriani C."/>
            <person name="Del Mar Angel L."/>
            <person name="du Plessis D."/>
            <person name="Fuchs T."/>
            <person name="Gasser K."/>
            <person name="Kramer D."/>
            <person name="Li W."/>
            <person name="Munsamy K."/>
            <person name="Piso A."/>
            <person name="Price J.L."/>
            <person name="Sonnekus B."/>
            <person name="Thomas C."/>
            <person name="van der Nest A."/>
            <person name="van Dijk A."/>
            <person name="van Heerden A."/>
            <person name="van Vuuren N."/>
            <person name="Yilmaz N."/>
            <person name="Duong T.A."/>
            <person name="van der Merwe N.A."/>
            <person name="Wingfield M.J."/>
            <person name="Wingfield B.D."/>
        </authorList>
    </citation>
    <scope>NUCLEOTIDE SEQUENCE [LARGE SCALE GENOMIC DNA]</scope>
    <source>
        <strain evidence="9 10">CMW 12675</strain>
    </source>
</reference>
<feature type="region of interest" description="Disordered" evidence="8">
    <location>
        <begin position="176"/>
        <end position="212"/>
    </location>
</feature>
<dbReference type="InterPro" id="IPR019440">
    <property type="entry name" value="MAU2"/>
</dbReference>
<gene>
    <name evidence="9" type="ORF">Cpir12675_003081</name>
</gene>
<evidence type="ECO:0000256" key="5">
    <source>
        <dbReference type="ARBA" id="ARBA00022829"/>
    </source>
</evidence>
<feature type="region of interest" description="Disordered" evidence="8">
    <location>
        <begin position="1"/>
        <end position="67"/>
    </location>
</feature>
<name>A0ABR3Z5G8_9PEZI</name>
<evidence type="ECO:0000256" key="3">
    <source>
        <dbReference type="ARBA" id="ARBA00022618"/>
    </source>
</evidence>
<dbReference type="PANTHER" id="PTHR21394">
    <property type="entry name" value="MAU2 CHROMATID COHESION FACTOR HOMOLOG"/>
    <property type="match status" value="1"/>
</dbReference>
<keyword evidence="10" id="KW-1185">Reference proteome</keyword>
<feature type="compositionally biased region" description="Pro residues" evidence="8">
    <location>
        <begin position="1"/>
        <end position="11"/>
    </location>
</feature>
<keyword evidence="4" id="KW-0498">Mitosis</keyword>
<dbReference type="Proteomes" id="UP001583280">
    <property type="component" value="Unassembled WGS sequence"/>
</dbReference>
<evidence type="ECO:0000256" key="7">
    <source>
        <dbReference type="ARBA" id="ARBA00023306"/>
    </source>
</evidence>
<evidence type="ECO:0000313" key="9">
    <source>
        <dbReference type="EMBL" id="KAL1895803.1"/>
    </source>
</evidence>
<protein>
    <recommendedName>
        <fullName evidence="11">Cohesin loading factor</fullName>
    </recommendedName>
</protein>